<keyword evidence="2" id="KW-1185">Reference proteome</keyword>
<reference evidence="2" key="1">
    <citation type="journal article" date="2019" name="Int. J. Syst. Evol. Microbiol.">
        <title>The Global Catalogue of Microorganisms (GCM) 10K type strain sequencing project: providing services to taxonomists for standard genome sequencing and annotation.</title>
        <authorList>
            <consortium name="The Broad Institute Genomics Platform"/>
            <consortium name="The Broad Institute Genome Sequencing Center for Infectious Disease"/>
            <person name="Wu L."/>
            <person name="Ma J."/>
        </authorList>
    </citation>
    <scope>NUCLEOTIDE SEQUENCE [LARGE SCALE GENOMIC DNA]</scope>
    <source>
        <strain evidence="2">JCM 17591</strain>
    </source>
</reference>
<proteinExistence type="predicted"/>
<evidence type="ECO:0000313" key="1">
    <source>
        <dbReference type="EMBL" id="GAA4174776.1"/>
    </source>
</evidence>
<evidence type="ECO:0000313" key="2">
    <source>
        <dbReference type="Proteomes" id="UP001501079"/>
    </source>
</evidence>
<accession>A0ABP8A093</accession>
<comment type="caution">
    <text evidence="1">The sequence shown here is derived from an EMBL/GenBank/DDBJ whole genome shotgun (WGS) entry which is preliminary data.</text>
</comment>
<gene>
    <name evidence="1" type="ORF">GCM10022287_19160</name>
</gene>
<dbReference type="EMBL" id="BAABBW010000003">
    <property type="protein sequence ID" value="GAA4174776.1"/>
    <property type="molecule type" value="Genomic_DNA"/>
</dbReference>
<name>A0ABP8A093_9MICO</name>
<dbReference type="Proteomes" id="UP001501079">
    <property type="component" value="Unassembled WGS sequence"/>
</dbReference>
<protein>
    <recommendedName>
        <fullName evidence="3">Secreted protein</fullName>
    </recommendedName>
</protein>
<evidence type="ECO:0008006" key="3">
    <source>
        <dbReference type="Google" id="ProtNLM"/>
    </source>
</evidence>
<dbReference type="RefSeq" id="WP_344753775.1">
    <property type="nucleotide sequence ID" value="NZ_BAABBW010000003.1"/>
</dbReference>
<organism evidence="1 2">
    <name type="scientific">Gryllotalpicola koreensis</name>
    <dbReference type="NCBI Taxonomy" id="993086"/>
    <lineage>
        <taxon>Bacteria</taxon>
        <taxon>Bacillati</taxon>
        <taxon>Actinomycetota</taxon>
        <taxon>Actinomycetes</taxon>
        <taxon>Micrococcales</taxon>
        <taxon>Microbacteriaceae</taxon>
        <taxon>Gryllotalpicola</taxon>
    </lineage>
</organism>
<sequence>MIFAGVFIATSVVRSISATGGNDPADKWGCAGARPVVSPTPVHRGQTITVASGSAHCTRALPDDASFEITLSADGSPTSSVQSQASVHHDGSFTITLTVPDDFPLGVAQVRVGDGDYVPCHDTGAAPADGMRLVSCAASMSPVEVVG</sequence>